<evidence type="ECO:0000256" key="5">
    <source>
        <dbReference type="HAMAP-Rule" id="MF_01604"/>
    </source>
</evidence>
<gene>
    <name evidence="5" type="primary">thiK</name>
    <name evidence="6" type="ORF">HA46_00215</name>
</gene>
<protein>
    <recommendedName>
        <fullName evidence="5">Thiamine kinase</fullName>
        <ecNumber evidence="5">2.7.1.89</ecNumber>
    </recommendedName>
</protein>
<accession>A0ABX3UXK7</accession>
<evidence type="ECO:0000313" key="6">
    <source>
        <dbReference type="EMBL" id="ORN03662.1"/>
    </source>
</evidence>
<comment type="catalytic activity">
    <reaction evidence="5">
        <text>thiamine + ATP = thiamine phosphate + ADP + H(+)</text>
        <dbReference type="Rhea" id="RHEA:12012"/>
        <dbReference type="ChEBI" id="CHEBI:15378"/>
        <dbReference type="ChEBI" id="CHEBI:18385"/>
        <dbReference type="ChEBI" id="CHEBI:30616"/>
        <dbReference type="ChEBI" id="CHEBI:37575"/>
        <dbReference type="ChEBI" id="CHEBI:456216"/>
        <dbReference type="EC" id="2.7.1.89"/>
    </reaction>
</comment>
<evidence type="ECO:0000256" key="4">
    <source>
        <dbReference type="ARBA" id="ARBA00022840"/>
    </source>
</evidence>
<proteinExistence type="inferred from homology"/>
<comment type="caution">
    <text evidence="6">The sequence shown here is derived from an EMBL/GenBank/DDBJ whole genome shotgun (WGS) entry which is preliminary data.</text>
</comment>
<evidence type="ECO:0000256" key="3">
    <source>
        <dbReference type="ARBA" id="ARBA00022777"/>
    </source>
</evidence>
<reference evidence="6 7" key="1">
    <citation type="journal article" date="2017" name="Antonie Van Leeuwenhoek">
        <title>Phylogenomic resolution of the bacterial genus Pantoea and its relationship with Erwinia and Tatumella.</title>
        <authorList>
            <person name="Palmer M."/>
            <person name="Steenkamp E.T."/>
            <person name="Coetzee M.P."/>
            <person name="Chan W.Y."/>
            <person name="van Zyl E."/>
            <person name="De Maayer P."/>
            <person name="Coutinho T.A."/>
            <person name="Blom J."/>
            <person name="Smits T.H."/>
            <person name="Duffy B."/>
            <person name="Venter S.N."/>
        </authorList>
    </citation>
    <scope>NUCLEOTIDE SEQUENCE [LARGE SCALE GENOMIC DNA]</scope>
    <source>
        <strain evidence="6 7">LMG 5345</strain>
    </source>
</reference>
<dbReference type="EC" id="2.7.1.89" evidence="5"/>
<keyword evidence="3 5" id="KW-0418">Kinase</keyword>
<keyword evidence="2 5" id="KW-0547">Nucleotide-binding</keyword>
<evidence type="ECO:0000256" key="2">
    <source>
        <dbReference type="ARBA" id="ARBA00022741"/>
    </source>
</evidence>
<evidence type="ECO:0000313" key="7">
    <source>
        <dbReference type="Proteomes" id="UP000193785"/>
    </source>
</evidence>
<dbReference type="Proteomes" id="UP000193785">
    <property type="component" value="Unassembled WGS sequence"/>
</dbReference>
<dbReference type="InterPro" id="IPR014093">
    <property type="entry name" value="Thiamine_kinase"/>
</dbReference>
<comment type="similarity">
    <text evidence="5">Belongs to the thiamine kinase family.</text>
</comment>
<evidence type="ECO:0000256" key="1">
    <source>
        <dbReference type="ARBA" id="ARBA00022679"/>
    </source>
</evidence>
<name>A0ABX3UXK7_9GAMM</name>
<keyword evidence="4 5" id="KW-0067">ATP-binding</keyword>
<keyword evidence="7" id="KW-1185">Reference proteome</keyword>
<comment type="pathway">
    <text evidence="5">Cofactor biosynthesis; thiamine diphosphate biosynthesis; thiamine phosphate from thiamine: step 1/1.</text>
</comment>
<organism evidence="6 7">
    <name type="scientific">Pantoea septica</name>
    <dbReference type="NCBI Taxonomy" id="472695"/>
    <lineage>
        <taxon>Bacteria</taxon>
        <taxon>Pseudomonadati</taxon>
        <taxon>Pseudomonadota</taxon>
        <taxon>Gammaproteobacteria</taxon>
        <taxon>Enterobacterales</taxon>
        <taxon>Erwiniaceae</taxon>
        <taxon>Pantoea</taxon>
    </lineage>
</organism>
<comment type="function">
    <text evidence="5">Catalyzes the phosphorylation of thiamine to thiamine phosphate.</text>
</comment>
<dbReference type="EMBL" id="MLJJ01000001">
    <property type="protein sequence ID" value="ORN03662.1"/>
    <property type="molecule type" value="Genomic_DNA"/>
</dbReference>
<dbReference type="RefSeq" id="WP_033789528.1">
    <property type="nucleotide sequence ID" value="NZ_CCAQ010000005.1"/>
</dbReference>
<sequence length="271" mass="30655">MSPRIDPSLLARIEKRLPGVALERAVPLQGLTGHSCKLESAQGAFIARPAPQPPIPFVDRQREARLLRKLYPSGLTPRPLLGDAQLLLLAWRAGEPLSPQTFHQRRDEVVALLLRLHRQPQTGYRLQLLPLLQRYWQLCRQRHSGWQRALRRLARAGEPAPLRLAPLHMDVHAGNLIAGAEGLHLIDWEYAADGDVALELAALCAADPERAESWLAAYAEAARLPLAALTRQVARWQPWLRLLMASWYQLRAEQSDEAELRQLARQSWQTL</sequence>
<dbReference type="HAMAP" id="MF_01604">
    <property type="entry name" value="Thiamine_kinase"/>
    <property type="match status" value="1"/>
</dbReference>
<dbReference type="SUPFAM" id="SSF56112">
    <property type="entry name" value="Protein kinase-like (PK-like)"/>
    <property type="match status" value="1"/>
</dbReference>
<dbReference type="InterPro" id="IPR011009">
    <property type="entry name" value="Kinase-like_dom_sf"/>
</dbReference>
<dbReference type="NCBIfam" id="NF007620">
    <property type="entry name" value="PRK10271.1"/>
    <property type="match status" value="1"/>
</dbReference>
<keyword evidence="1 5" id="KW-0808">Transferase</keyword>
<dbReference type="Gene3D" id="3.90.1200.10">
    <property type="match status" value="1"/>
</dbReference>
<dbReference type="GO" id="GO:0016301">
    <property type="term" value="F:kinase activity"/>
    <property type="evidence" value="ECO:0007669"/>
    <property type="project" value="UniProtKB-KW"/>
</dbReference>